<dbReference type="EMBL" id="FNFP01000001">
    <property type="protein sequence ID" value="SDJ84109.1"/>
    <property type="molecule type" value="Genomic_DNA"/>
</dbReference>
<keyword evidence="1" id="KW-0732">Signal</keyword>
<protein>
    <recommendedName>
        <fullName evidence="4">Copper amine oxidase N-terminal domain-containing protein</fullName>
    </recommendedName>
</protein>
<evidence type="ECO:0000256" key="1">
    <source>
        <dbReference type="SAM" id="SignalP"/>
    </source>
</evidence>
<dbReference type="SUPFAM" id="SSF55383">
    <property type="entry name" value="Copper amine oxidase, domain N"/>
    <property type="match status" value="1"/>
</dbReference>
<proteinExistence type="predicted"/>
<dbReference type="AlphaFoldDB" id="A0A1G8X0E3"/>
<feature type="signal peptide" evidence="1">
    <location>
        <begin position="1"/>
        <end position="24"/>
    </location>
</feature>
<evidence type="ECO:0008006" key="4">
    <source>
        <dbReference type="Google" id="ProtNLM"/>
    </source>
</evidence>
<sequence length="473" mass="56221">MRRKSWLILGILLCLLSLSSVAFGQGYSRNITAEFNDIKIVINNLSLPLRQDIFIHGDEVYVPLRDLAKWLYFSVEYDEANHRIGIDTGSMLKDPAAEFFAGMLLQRDYEIAVLSRALKNRNDSLYKTRRTYASSRDRIYINEGRLERHLDRYLPSYYGIDFHYEVTGHPYDIDLVVYFTNKDFYNWSTARQNNFLNRLKREIEDYDDHLDVYGVIHDDYKDKDVLFFSFENGRVYSQEDAYTKPNRTITSPKPTTLQRNMMAWFHPVTMEIDGNPFNILKEPFFIGEEIYMPLTELADALYWMAEYLPEEGEVRIRDNNFYSREYVAFGNQLLRQRDLEIDRLVADLERTRRLPTPYRSINSTSRMQTYLRDYFDMLEDIEMRISFSHRDGDDYRLTITYPRSSFSDFDGIRKSIIEYWVENMVDAIRELYDPHAEITGSIQSTPSSTNNFTDITFNTNRDRIYFNFRQHGK</sequence>
<reference evidence="2 3" key="1">
    <citation type="submission" date="2016-10" db="EMBL/GenBank/DDBJ databases">
        <authorList>
            <person name="de Groot N.N."/>
        </authorList>
    </citation>
    <scope>NUCLEOTIDE SEQUENCE [LARGE SCALE GENOMIC DNA]</scope>
    <source>
        <strain evidence="2 3">DSM 18346</strain>
    </source>
</reference>
<dbReference type="OrthoDB" id="2353630at2"/>
<evidence type="ECO:0000313" key="2">
    <source>
        <dbReference type="EMBL" id="SDJ84109.1"/>
    </source>
</evidence>
<dbReference type="InterPro" id="IPR036582">
    <property type="entry name" value="Mao_N_sf"/>
</dbReference>
<evidence type="ECO:0000313" key="3">
    <source>
        <dbReference type="Proteomes" id="UP000198718"/>
    </source>
</evidence>
<dbReference type="Proteomes" id="UP000198718">
    <property type="component" value="Unassembled WGS sequence"/>
</dbReference>
<feature type="chain" id="PRO_5011609389" description="Copper amine oxidase N-terminal domain-containing protein" evidence="1">
    <location>
        <begin position="25"/>
        <end position="473"/>
    </location>
</feature>
<keyword evidence="3" id="KW-1185">Reference proteome</keyword>
<organism evidence="2 3">
    <name type="scientific">Natronincola ferrireducens</name>
    <dbReference type="NCBI Taxonomy" id="393762"/>
    <lineage>
        <taxon>Bacteria</taxon>
        <taxon>Bacillati</taxon>
        <taxon>Bacillota</taxon>
        <taxon>Clostridia</taxon>
        <taxon>Peptostreptococcales</taxon>
        <taxon>Natronincolaceae</taxon>
        <taxon>Natronincola</taxon>
    </lineage>
</organism>
<dbReference type="RefSeq" id="WP_090548715.1">
    <property type="nucleotide sequence ID" value="NZ_FNFP01000001.1"/>
</dbReference>
<name>A0A1G8X0E3_9FIRM</name>
<accession>A0A1G8X0E3</accession>
<gene>
    <name evidence="2" type="ORF">SAMN05660472_00084</name>
</gene>